<dbReference type="GO" id="GO:0035336">
    <property type="term" value="P:long-chain fatty-acyl-CoA metabolic process"/>
    <property type="evidence" value="ECO:0007669"/>
    <property type="project" value="TreeGrafter"/>
</dbReference>
<keyword evidence="7 11" id="KW-0560">Oxidoreductase</keyword>
<evidence type="ECO:0000256" key="5">
    <source>
        <dbReference type="ARBA" id="ARBA00022857"/>
    </source>
</evidence>
<evidence type="ECO:0000259" key="13">
    <source>
        <dbReference type="Pfam" id="PF07993"/>
    </source>
</evidence>
<comment type="similarity">
    <text evidence="2 11">Belongs to the fatty acyl-CoA reductase family.</text>
</comment>
<keyword evidence="8 11" id="KW-0443">Lipid metabolism</keyword>
<evidence type="ECO:0000256" key="2">
    <source>
        <dbReference type="ARBA" id="ARBA00005928"/>
    </source>
</evidence>
<evidence type="ECO:0000256" key="7">
    <source>
        <dbReference type="ARBA" id="ARBA00023002"/>
    </source>
</evidence>
<dbReference type="PANTHER" id="PTHR11011">
    <property type="entry name" value="MALE STERILITY PROTEIN 2-RELATED"/>
    <property type="match status" value="1"/>
</dbReference>
<dbReference type="PANTHER" id="PTHR11011:SF60">
    <property type="entry name" value="FATTY ACYL-COA REDUCTASE-RELATED"/>
    <property type="match status" value="1"/>
</dbReference>
<keyword evidence="4 11" id="KW-0812">Transmembrane</keyword>
<dbReference type="CDD" id="cd05236">
    <property type="entry name" value="FAR-N_SDR_e"/>
    <property type="match status" value="1"/>
</dbReference>
<evidence type="ECO:0000256" key="9">
    <source>
        <dbReference type="ARBA" id="ARBA00023136"/>
    </source>
</evidence>
<dbReference type="GO" id="GO:0080019">
    <property type="term" value="F:alcohol-forming very long-chain fatty acyl-CoA reductase activity"/>
    <property type="evidence" value="ECO:0007669"/>
    <property type="project" value="InterPro"/>
</dbReference>
<evidence type="ECO:0000256" key="10">
    <source>
        <dbReference type="ARBA" id="ARBA00052530"/>
    </source>
</evidence>
<evidence type="ECO:0000256" key="8">
    <source>
        <dbReference type="ARBA" id="ARBA00023098"/>
    </source>
</evidence>
<dbReference type="Gene3D" id="3.40.50.720">
    <property type="entry name" value="NAD(P)-binding Rossmann-like Domain"/>
    <property type="match status" value="1"/>
</dbReference>
<evidence type="ECO:0000313" key="15">
    <source>
        <dbReference type="Proteomes" id="UP000008792"/>
    </source>
</evidence>
<comment type="catalytic activity">
    <reaction evidence="10 11">
        <text>a long-chain fatty acyl-CoA + 2 NADPH + 2 H(+) = a long-chain primary fatty alcohol + 2 NADP(+) + CoA</text>
        <dbReference type="Rhea" id="RHEA:52716"/>
        <dbReference type="ChEBI" id="CHEBI:15378"/>
        <dbReference type="ChEBI" id="CHEBI:57287"/>
        <dbReference type="ChEBI" id="CHEBI:57783"/>
        <dbReference type="ChEBI" id="CHEBI:58349"/>
        <dbReference type="ChEBI" id="CHEBI:77396"/>
        <dbReference type="ChEBI" id="CHEBI:83139"/>
        <dbReference type="EC" id="1.2.1.84"/>
    </reaction>
</comment>
<dbReference type="GO" id="GO:0005777">
    <property type="term" value="C:peroxisome"/>
    <property type="evidence" value="ECO:0007669"/>
    <property type="project" value="TreeGrafter"/>
</dbReference>
<sequence>MESEIKKFYKNKTIFLTGGSGFLGKVIIEKLLRATDVKRIYLLIRSKRGKDTQERFDQWKTNSLFDVLLKSKPNIFDRVVIITGDCKEPDLGISQTDRALLTQEVELVVHSAATVNFAEPLHVALDINAHATRQMLQLAKDMQRLVAFVHVSTAFSNCVIHHIKERFYPEHLSCKVNKVLELRELLSTDLLDRMAPALLDRFPNTYTYTKALAEQLVQTEAGDLPVCIFRPGSIVATSKEPVAGWIDNIYGPIAVLYGVSFGVLRVAPLNRRAISNIVPVDGCANLVLACAWRTAMEATQRKQQVIPAPATIYNYVPSSENIIYNSDFTGAVEKKRHVFPMTQAIWYPFLHTTTMPWLFKLATIFYHLLPGYLVDLLLRLRGQKPRLIPIYEKIHKNIDVLQKFMIESWSFETPNTDRLWQSMSAADQQLFDFDMKSLDWQGYFDRALFGMRTYLGKEDPSEESIRLGVQKANRFLIMHRLLQFGIFCLGIAILRWLICLFL</sequence>
<evidence type="ECO:0000256" key="1">
    <source>
        <dbReference type="ARBA" id="ARBA00004141"/>
    </source>
</evidence>
<dbReference type="EMBL" id="CH940648">
    <property type="protein sequence ID" value="EDW61298.1"/>
    <property type="molecule type" value="Genomic_DNA"/>
</dbReference>
<keyword evidence="9 11" id="KW-0472">Membrane</keyword>
<dbReference type="eggNOG" id="KOG1221">
    <property type="taxonomic scope" value="Eukaryota"/>
</dbReference>
<dbReference type="KEGG" id="dvi:6625225"/>
<organism evidence="14 15">
    <name type="scientific">Drosophila virilis</name>
    <name type="common">Fruit fly</name>
    <dbReference type="NCBI Taxonomy" id="7244"/>
    <lineage>
        <taxon>Eukaryota</taxon>
        <taxon>Metazoa</taxon>
        <taxon>Ecdysozoa</taxon>
        <taxon>Arthropoda</taxon>
        <taxon>Hexapoda</taxon>
        <taxon>Insecta</taxon>
        <taxon>Pterygota</taxon>
        <taxon>Neoptera</taxon>
        <taxon>Endopterygota</taxon>
        <taxon>Diptera</taxon>
        <taxon>Brachycera</taxon>
        <taxon>Muscomorpha</taxon>
        <taxon>Ephydroidea</taxon>
        <taxon>Drosophilidae</taxon>
        <taxon>Drosophila</taxon>
    </lineage>
</organism>
<comment type="function">
    <text evidence="11">Catalyzes the reduction of fatty acyl-CoA to fatty alcohols.</text>
</comment>
<proteinExistence type="inferred from homology"/>
<evidence type="ECO:0000256" key="3">
    <source>
        <dbReference type="ARBA" id="ARBA00022516"/>
    </source>
</evidence>
<evidence type="ECO:0000313" key="14">
    <source>
        <dbReference type="EMBL" id="EDW61298.1"/>
    </source>
</evidence>
<dbReference type="Proteomes" id="UP000008792">
    <property type="component" value="Unassembled WGS sequence"/>
</dbReference>
<protein>
    <recommendedName>
        <fullName evidence="11">Fatty acyl-CoA reductase</fullName>
        <ecNumber evidence="11">1.2.1.84</ecNumber>
    </recommendedName>
</protein>
<feature type="domain" description="Thioester reductase (TE)" evidence="13">
    <location>
        <begin position="16"/>
        <end position="286"/>
    </location>
</feature>
<dbReference type="PhylomeDB" id="B4LPV8"/>
<dbReference type="OMA" id="WYPFLHT"/>
<evidence type="ECO:0000256" key="11">
    <source>
        <dbReference type="RuleBase" id="RU363097"/>
    </source>
</evidence>
<dbReference type="InterPro" id="IPR036291">
    <property type="entry name" value="NAD(P)-bd_dom_sf"/>
</dbReference>
<dbReference type="InterPro" id="IPR033640">
    <property type="entry name" value="FAR_C"/>
</dbReference>
<dbReference type="Pfam" id="PF03015">
    <property type="entry name" value="Sterile"/>
    <property type="match status" value="1"/>
</dbReference>
<keyword evidence="6 11" id="KW-1133">Transmembrane helix</keyword>
<dbReference type="FunFam" id="3.40.50.720:FF:000143">
    <property type="entry name" value="Fatty acyl-CoA reductase"/>
    <property type="match status" value="1"/>
</dbReference>
<dbReference type="EC" id="1.2.1.84" evidence="11"/>
<dbReference type="GO" id="GO:0102965">
    <property type="term" value="F:alcohol-forming long-chain fatty acyl-CoA reductase activity"/>
    <property type="evidence" value="ECO:0007669"/>
    <property type="project" value="UniProtKB-EC"/>
</dbReference>
<keyword evidence="3 11" id="KW-0444">Lipid biosynthesis</keyword>
<dbReference type="CDD" id="cd09071">
    <property type="entry name" value="FAR_C"/>
    <property type="match status" value="1"/>
</dbReference>
<evidence type="ECO:0000256" key="4">
    <source>
        <dbReference type="ARBA" id="ARBA00022692"/>
    </source>
</evidence>
<keyword evidence="5 11" id="KW-0521">NADP</keyword>
<dbReference type="OrthoDB" id="429813at2759"/>
<reference evidence="14 15" key="1">
    <citation type="journal article" date="2007" name="Nature">
        <title>Evolution of genes and genomes on the Drosophila phylogeny.</title>
        <authorList>
            <consortium name="Drosophila 12 Genomes Consortium"/>
            <person name="Clark A.G."/>
            <person name="Eisen M.B."/>
            <person name="Smith D.R."/>
            <person name="Bergman C.M."/>
            <person name="Oliver B."/>
            <person name="Markow T.A."/>
            <person name="Kaufman T.C."/>
            <person name="Kellis M."/>
            <person name="Gelbart W."/>
            <person name="Iyer V.N."/>
            <person name="Pollard D.A."/>
            <person name="Sackton T.B."/>
            <person name="Larracuente A.M."/>
            <person name="Singh N.D."/>
            <person name="Abad J.P."/>
            <person name="Abt D.N."/>
            <person name="Adryan B."/>
            <person name="Aguade M."/>
            <person name="Akashi H."/>
            <person name="Anderson W.W."/>
            <person name="Aquadro C.F."/>
            <person name="Ardell D.H."/>
            <person name="Arguello R."/>
            <person name="Artieri C.G."/>
            <person name="Barbash D.A."/>
            <person name="Barker D."/>
            <person name="Barsanti P."/>
            <person name="Batterham P."/>
            <person name="Batzoglou S."/>
            <person name="Begun D."/>
            <person name="Bhutkar A."/>
            <person name="Blanco E."/>
            <person name="Bosak S.A."/>
            <person name="Bradley R.K."/>
            <person name="Brand A.D."/>
            <person name="Brent M.R."/>
            <person name="Brooks A.N."/>
            <person name="Brown R.H."/>
            <person name="Butlin R.K."/>
            <person name="Caggese C."/>
            <person name="Calvi B.R."/>
            <person name="Bernardo de Carvalho A."/>
            <person name="Caspi A."/>
            <person name="Castrezana S."/>
            <person name="Celniker S.E."/>
            <person name="Chang J.L."/>
            <person name="Chapple C."/>
            <person name="Chatterji S."/>
            <person name="Chinwalla A."/>
            <person name="Civetta A."/>
            <person name="Clifton S.W."/>
            <person name="Comeron J.M."/>
            <person name="Costello J.C."/>
            <person name="Coyne J.A."/>
            <person name="Daub J."/>
            <person name="David R.G."/>
            <person name="Delcher A.L."/>
            <person name="Delehaunty K."/>
            <person name="Do C.B."/>
            <person name="Ebling H."/>
            <person name="Edwards K."/>
            <person name="Eickbush T."/>
            <person name="Evans J.D."/>
            <person name="Filipski A."/>
            <person name="Findeiss S."/>
            <person name="Freyhult E."/>
            <person name="Fulton L."/>
            <person name="Fulton R."/>
            <person name="Garcia A.C."/>
            <person name="Gardiner A."/>
            <person name="Garfield D.A."/>
            <person name="Garvin B.E."/>
            <person name="Gibson G."/>
            <person name="Gilbert D."/>
            <person name="Gnerre S."/>
            <person name="Godfrey J."/>
            <person name="Good R."/>
            <person name="Gotea V."/>
            <person name="Gravely B."/>
            <person name="Greenberg A.J."/>
            <person name="Griffiths-Jones S."/>
            <person name="Gross S."/>
            <person name="Guigo R."/>
            <person name="Gustafson E.A."/>
            <person name="Haerty W."/>
            <person name="Hahn M.W."/>
            <person name="Halligan D.L."/>
            <person name="Halpern A.L."/>
            <person name="Halter G.M."/>
            <person name="Han M.V."/>
            <person name="Heger A."/>
            <person name="Hillier L."/>
            <person name="Hinrichs A.S."/>
            <person name="Holmes I."/>
            <person name="Hoskins R.A."/>
            <person name="Hubisz M.J."/>
            <person name="Hultmark D."/>
            <person name="Huntley M.A."/>
            <person name="Jaffe D.B."/>
            <person name="Jagadeeshan S."/>
            <person name="Jeck W.R."/>
            <person name="Johnson J."/>
            <person name="Jones C.D."/>
            <person name="Jordan W.C."/>
            <person name="Karpen G.H."/>
            <person name="Kataoka E."/>
            <person name="Keightley P.D."/>
            <person name="Kheradpour P."/>
            <person name="Kirkness E.F."/>
            <person name="Koerich L.B."/>
            <person name="Kristiansen K."/>
            <person name="Kudrna D."/>
            <person name="Kulathinal R.J."/>
            <person name="Kumar S."/>
            <person name="Kwok R."/>
            <person name="Lander E."/>
            <person name="Langley C.H."/>
            <person name="Lapoint R."/>
            <person name="Lazzaro B.P."/>
            <person name="Lee S.J."/>
            <person name="Levesque L."/>
            <person name="Li R."/>
            <person name="Lin C.F."/>
            <person name="Lin M.F."/>
            <person name="Lindblad-Toh K."/>
            <person name="Llopart A."/>
            <person name="Long M."/>
            <person name="Low L."/>
            <person name="Lozovsky E."/>
            <person name="Lu J."/>
            <person name="Luo M."/>
            <person name="Machado C.A."/>
            <person name="Makalowski W."/>
            <person name="Marzo M."/>
            <person name="Matsuda M."/>
            <person name="Matzkin L."/>
            <person name="McAllister B."/>
            <person name="McBride C.S."/>
            <person name="McKernan B."/>
            <person name="McKernan K."/>
            <person name="Mendez-Lago M."/>
            <person name="Minx P."/>
            <person name="Mollenhauer M.U."/>
            <person name="Montooth K."/>
            <person name="Mount S.M."/>
            <person name="Mu X."/>
            <person name="Myers E."/>
            <person name="Negre B."/>
            <person name="Newfeld S."/>
            <person name="Nielsen R."/>
            <person name="Noor M.A."/>
            <person name="O'Grady P."/>
            <person name="Pachter L."/>
            <person name="Papaceit M."/>
            <person name="Parisi M.J."/>
            <person name="Parisi M."/>
            <person name="Parts L."/>
            <person name="Pedersen J.S."/>
            <person name="Pesole G."/>
            <person name="Phillippy A.M."/>
            <person name="Ponting C.P."/>
            <person name="Pop M."/>
            <person name="Porcelli D."/>
            <person name="Powell J.R."/>
            <person name="Prohaska S."/>
            <person name="Pruitt K."/>
            <person name="Puig M."/>
            <person name="Quesneville H."/>
            <person name="Ram K.R."/>
            <person name="Rand D."/>
            <person name="Rasmussen M.D."/>
            <person name="Reed L.K."/>
            <person name="Reenan R."/>
            <person name="Reily A."/>
            <person name="Remington K.A."/>
            <person name="Rieger T.T."/>
            <person name="Ritchie M.G."/>
            <person name="Robin C."/>
            <person name="Rogers Y.H."/>
            <person name="Rohde C."/>
            <person name="Rozas J."/>
            <person name="Rubenfield M.J."/>
            <person name="Ruiz A."/>
            <person name="Russo S."/>
            <person name="Salzberg S.L."/>
            <person name="Sanchez-Gracia A."/>
            <person name="Saranga D.J."/>
            <person name="Sato H."/>
            <person name="Schaeffer S.W."/>
            <person name="Schatz M.C."/>
            <person name="Schlenke T."/>
            <person name="Schwartz R."/>
            <person name="Segarra C."/>
            <person name="Singh R.S."/>
            <person name="Sirot L."/>
            <person name="Sirota M."/>
            <person name="Sisneros N.B."/>
            <person name="Smith C.D."/>
            <person name="Smith T.F."/>
            <person name="Spieth J."/>
            <person name="Stage D.E."/>
            <person name="Stark A."/>
            <person name="Stephan W."/>
            <person name="Strausberg R.L."/>
            <person name="Strempel S."/>
            <person name="Sturgill D."/>
            <person name="Sutton G."/>
            <person name="Sutton G.G."/>
            <person name="Tao W."/>
            <person name="Teichmann S."/>
            <person name="Tobari Y.N."/>
            <person name="Tomimura Y."/>
            <person name="Tsolas J.M."/>
            <person name="Valente V.L."/>
            <person name="Venter E."/>
            <person name="Venter J.C."/>
            <person name="Vicario S."/>
            <person name="Vieira F.G."/>
            <person name="Vilella A.J."/>
            <person name="Villasante A."/>
            <person name="Walenz B."/>
            <person name="Wang J."/>
            <person name="Wasserman M."/>
            <person name="Watts T."/>
            <person name="Wilson D."/>
            <person name="Wilson R.K."/>
            <person name="Wing R.A."/>
            <person name="Wolfner M.F."/>
            <person name="Wong A."/>
            <person name="Wong G.K."/>
            <person name="Wu C.I."/>
            <person name="Wu G."/>
            <person name="Yamamoto D."/>
            <person name="Yang H.P."/>
            <person name="Yang S.P."/>
            <person name="Yorke J.A."/>
            <person name="Yoshida K."/>
            <person name="Zdobnov E."/>
            <person name="Zhang P."/>
            <person name="Zhang Y."/>
            <person name="Zimin A.V."/>
            <person name="Baldwin J."/>
            <person name="Abdouelleil A."/>
            <person name="Abdulkadir J."/>
            <person name="Abebe A."/>
            <person name="Abera B."/>
            <person name="Abreu J."/>
            <person name="Acer S.C."/>
            <person name="Aftuck L."/>
            <person name="Alexander A."/>
            <person name="An P."/>
            <person name="Anderson E."/>
            <person name="Anderson S."/>
            <person name="Arachi H."/>
            <person name="Azer M."/>
            <person name="Bachantsang P."/>
            <person name="Barry A."/>
            <person name="Bayul T."/>
            <person name="Berlin A."/>
            <person name="Bessette D."/>
            <person name="Bloom T."/>
            <person name="Blye J."/>
            <person name="Boguslavskiy L."/>
            <person name="Bonnet C."/>
            <person name="Boukhgalter B."/>
            <person name="Bourzgui I."/>
            <person name="Brown A."/>
            <person name="Cahill P."/>
            <person name="Channer S."/>
            <person name="Cheshatsang Y."/>
            <person name="Chuda L."/>
            <person name="Citroen M."/>
            <person name="Collymore A."/>
            <person name="Cooke P."/>
            <person name="Costello M."/>
            <person name="D'Aco K."/>
            <person name="Daza R."/>
            <person name="De Haan G."/>
            <person name="DeGray S."/>
            <person name="DeMaso C."/>
            <person name="Dhargay N."/>
            <person name="Dooley K."/>
            <person name="Dooley E."/>
            <person name="Doricent M."/>
            <person name="Dorje P."/>
            <person name="Dorjee K."/>
            <person name="Dupes A."/>
            <person name="Elong R."/>
            <person name="Falk J."/>
            <person name="Farina A."/>
            <person name="Faro S."/>
            <person name="Ferguson D."/>
            <person name="Fisher S."/>
            <person name="Foley C.D."/>
            <person name="Franke A."/>
            <person name="Friedrich D."/>
            <person name="Gadbois L."/>
            <person name="Gearin G."/>
            <person name="Gearin C.R."/>
            <person name="Giannoukos G."/>
            <person name="Goode T."/>
            <person name="Graham J."/>
            <person name="Grandbois E."/>
            <person name="Grewal S."/>
            <person name="Gyaltsen K."/>
            <person name="Hafez N."/>
            <person name="Hagos B."/>
            <person name="Hall J."/>
            <person name="Henson C."/>
            <person name="Hollinger A."/>
            <person name="Honan T."/>
            <person name="Huard M.D."/>
            <person name="Hughes L."/>
            <person name="Hurhula B."/>
            <person name="Husby M.E."/>
            <person name="Kamat A."/>
            <person name="Kanga B."/>
            <person name="Kashin S."/>
            <person name="Khazanovich D."/>
            <person name="Kisner P."/>
            <person name="Lance K."/>
            <person name="Lara M."/>
            <person name="Lee W."/>
            <person name="Lennon N."/>
            <person name="Letendre F."/>
            <person name="LeVine R."/>
            <person name="Lipovsky A."/>
            <person name="Liu X."/>
            <person name="Liu J."/>
            <person name="Liu S."/>
            <person name="Lokyitsang T."/>
            <person name="Lokyitsang Y."/>
            <person name="Lubonja R."/>
            <person name="Lui A."/>
            <person name="MacDonald P."/>
            <person name="Magnisalis V."/>
            <person name="Maru K."/>
            <person name="Matthews C."/>
            <person name="McCusker W."/>
            <person name="McDonough S."/>
            <person name="Mehta T."/>
            <person name="Meldrim J."/>
            <person name="Meneus L."/>
            <person name="Mihai O."/>
            <person name="Mihalev A."/>
            <person name="Mihova T."/>
            <person name="Mittelman R."/>
            <person name="Mlenga V."/>
            <person name="Montmayeur A."/>
            <person name="Mulrain L."/>
            <person name="Navidi A."/>
            <person name="Naylor J."/>
            <person name="Negash T."/>
            <person name="Nguyen T."/>
            <person name="Nguyen N."/>
            <person name="Nicol R."/>
            <person name="Norbu C."/>
            <person name="Norbu N."/>
            <person name="Novod N."/>
            <person name="O'Neill B."/>
            <person name="Osman S."/>
            <person name="Markiewicz E."/>
            <person name="Oyono O.L."/>
            <person name="Patti C."/>
            <person name="Phunkhang P."/>
            <person name="Pierre F."/>
            <person name="Priest M."/>
            <person name="Raghuraman S."/>
            <person name="Rege F."/>
            <person name="Reyes R."/>
            <person name="Rise C."/>
            <person name="Rogov P."/>
            <person name="Ross K."/>
            <person name="Ryan E."/>
            <person name="Settipalli S."/>
            <person name="Shea T."/>
            <person name="Sherpa N."/>
            <person name="Shi L."/>
            <person name="Shih D."/>
            <person name="Sparrow T."/>
            <person name="Spaulding J."/>
            <person name="Stalker J."/>
            <person name="Stange-Thomann N."/>
            <person name="Stavropoulos S."/>
            <person name="Stone C."/>
            <person name="Strader C."/>
            <person name="Tesfaye S."/>
            <person name="Thomson T."/>
            <person name="Thoulutsang Y."/>
            <person name="Thoulutsang D."/>
            <person name="Topham K."/>
            <person name="Topping I."/>
            <person name="Tsamla T."/>
            <person name="Vassiliev H."/>
            <person name="Vo A."/>
            <person name="Wangchuk T."/>
            <person name="Wangdi T."/>
            <person name="Weiand M."/>
            <person name="Wilkinson J."/>
            <person name="Wilson A."/>
            <person name="Yadav S."/>
            <person name="Young G."/>
            <person name="Yu Q."/>
            <person name="Zembek L."/>
            <person name="Zhong D."/>
            <person name="Zimmer A."/>
            <person name="Zwirko Z."/>
            <person name="Jaffe D.B."/>
            <person name="Alvarez P."/>
            <person name="Brockman W."/>
            <person name="Butler J."/>
            <person name="Chin C."/>
            <person name="Gnerre S."/>
            <person name="Grabherr M."/>
            <person name="Kleber M."/>
            <person name="Mauceli E."/>
            <person name="MacCallum I."/>
        </authorList>
    </citation>
    <scope>NUCLEOTIDE SEQUENCE [LARGE SCALE GENOMIC DNA]</scope>
    <source>
        <strain evidence="15">Tucson 15010-1051.87</strain>
    </source>
</reference>
<name>B4LPV8_DROVI</name>
<feature type="domain" description="Fatty acyl-CoA reductase C-terminal" evidence="12">
    <location>
        <begin position="366"/>
        <end position="458"/>
    </location>
</feature>
<dbReference type="AlphaFoldDB" id="B4LPV8"/>
<evidence type="ECO:0000256" key="6">
    <source>
        <dbReference type="ARBA" id="ARBA00022989"/>
    </source>
</evidence>
<evidence type="ECO:0000259" key="12">
    <source>
        <dbReference type="Pfam" id="PF03015"/>
    </source>
</evidence>
<dbReference type="SUPFAM" id="SSF51735">
    <property type="entry name" value="NAD(P)-binding Rossmann-fold domains"/>
    <property type="match status" value="1"/>
</dbReference>
<comment type="subcellular location">
    <subcellularLocation>
        <location evidence="1">Membrane</location>
        <topology evidence="1">Multi-pass membrane protein</topology>
    </subcellularLocation>
</comment>
<dbReference type="HOGENOM" id="CLU_024661_0_2_1"/>
<dbReference type="InParanoid" id="B4LPV8"/>
<gene>
    <name evidence="14" type="primary">Dvir\GJ20375</name>
    <name evidence="14" type="ORF">Dvir_GJ20375</name>
</gene>
<dbReference type="InterPro" id="IPR013120">
    <property type="entry name" value="FAR_NAD-bd"/>
</dbReference>
<accession>B4LPV8</accession>
<dbReference type="Pfam" id="PF07993">
    <property type="entry name" value="NAD_binding_4"/>
    <property type="match status" value="1"/>
</dbReference>
<keyword evidence="15" id="KW-1185">Reference proteome</keyword>
<dbReference type="STRING" id="7244.B4LPV8"/>
<feature type="transmembrane region" description="Helical" evidence="11">
    <location>
        <begin position="481"/>
        <end position="498"/>
    </location>
</feature>
<dbReference type="InterPro" id="IPR026055">
    <property type="entry name" value="FAR"/>
</dbReference>
<dbReference type="GO" id="GO:0016020">
    <property type="term" value="C:membrane"/>
    <property type="evidence" value="ECO:0007669"/>
    <property type="project" value="UniProtKB-SubCell"/>
</dbReference>